<feature type="transmembrane region" description="Helical" evidence="1">
    <location>
        <begin position="12"/>
        <end position="35"/>
    </location>
</feature>
<protein>
    <submittedName>
        <fullName evidence="2">Uncharacterized protein</fullName>
    </submittedName>
</protein>
<keyword evidence="3" id="KW-1185">Reference proteome</keyword>
<evidence type="ECO:0000313" key="2">
    <source>
        <dbReference type="EMBL" id="RRG18963.1"/>
    </source>
</evidence>
<dbReference type="EMBL" id="QQWG01000037">
    <property type="protein sequence ID" value="RRG18963.1"/>
    <property type="molecule type" value="Genomic_DNA"/>
</dbReference>
<dbReference type="Proteomes" id="UP000285794">
    <property type="component" value="Unassembled WGS sequence"/>
</dbReference>
<gene>
    <name evidence="2" type="ORF">DWB61_17480</name>
</gene>
<accession>A0A425XWF2</accession>
<evidence type="ECO:0000313" key="3">
    <source>
        <dbReference type="Proteomes" id="UP000285794"/>
    </source>
</evidence>
<dbReference type="Gene3D" id="3.30.1380.10">
    <property type="match status" value="1"/>
</dbReference>
<organism evidence="2 3">
    <name type="scientific">Ancylomarina euxinus</name>
    <dbReference type="NCBI Taxonomy" id="2283627"/>
    <lineage>
        <taxon>Bacteria</taxon>
        <taxon>Pseudomonadati</taxon>
        <taxon>Bacteroidota</taxon>
        <taxon>Bacteroidia</taxon>
        <taxon>Marinilabiliales</taxon>
        <taxon>Marinifilaceae</taxon>
        <taxon>Ancylomarina</taxon>
    </lineage>
</organism>
<name>A0A425XWF2_9BACT</name>
<comment type="caution">
    <text evidence="2">The sequence shown here is derived from an EMBL/GenBank/DDBJ whole genome shotgun (WGS) entry which is preliminary data.</text>
</comment>
<sequence>MRKSITYILRILLFVILTILTQVGGVIYLLSLLLADRIKYSFKLKNIITFVALYTITTLLIIPSLAPIFGRVKIQNTESIKPTNYWTVILNRNYVVPELSEFLKSVADDLKTSESSQELRYLDANFPFINKFPLLPHLSHNDGKKIDFSLVYESKNGEISNLKKSRSGYGIFAEPRSTEFNQSDYCLKNGYFQYDYPKYLTLGEINDSLVFSERGTRQLITSILKQKNLGKLFIEPHLKTRMKLTDRRIRFHGCGAVRHDDHIHMQLK</sequence>
<reference evidence="2 3" key="1">
    <citation type="submission" date="2018-07" db="EMBL/GenBank/DDBJ databases">
        <title>Draft genome sequence of Ancylomarina sp. M1P.</title>
        <authorList>
            <person name="Yadav S."/>
            <person name="Villanueva L."/>
            <person name="Damste J.S.S."/>
        </authorList>
    </citation>
    <scope>NUCLEOTIDE SEQUENCE [LARGE SCALE GENOMIC DNA]</scope>
    <source>
        <strain evidence="2 3">M1P</strain>
    </source>
</reference>
<keyword evidence="1" id="KW-0472">Membrane</keyword>
<feature type="transmembrane region" description="Helical" evidence="1">
    <location>
        <begin position="47"/>
        <end position="69"/>
    </location>
</feature>
<dbReference type="OrthoDB" id="655954at2"/>
<dbReference type="RefSeq" id="WP_125032194.1">
    <property type="nucleotide sequence ID" value="NZ_JAPXVP010000034.1"/>
</dbReference>
<proteinExistence type="predicted"/>
<keyword evidence="1" id="KW-1133">Transmembrane helix</keyword>
<evidence type="ECO:0000256" key="1">
    <source>
        <dbReference type="SAM" id="Phobius"/>
    </source>
</evidence>
<keyword evidence="1" id="KW-0812">Transmembrane</keyword>
<dbReference type="InterPro" id="IPR009045">
    <property type="entry name" value="Zn_M74/Hedgehog-like"/>
</dbReference>
<dbReference type="AlphaFoldDB" id="A0A425XWF2"/>